<accession>A0ABY4BPH3</accession>
<dbReference type="Proteomes" id="UP000831068">
    <property type="component" value="Chromosome"/>
</dbReference>
<organism evidence="2 3">
    <name type="scientific">Chryseobacterium oryzae</name>
    <dbReference type="NCBI Taxonomy" id="2929799"/>
    <lineage>
        <taxon>Bacteria</taxon>
        <taxon>Pseudomonadati</taxon>
        <taxon>Bacteroidota</taxon>
        <taxon>Flavobacteriia</taxon>
        <taxon>Flavobacteriales</taxon>
        <taxon>Weeksellaceae</taxon>
        <taxon>Chryseobacterium group</taxon>
        <taxon>Chryseobacterium</taxon>
    </lineage>
</organism>
<feature type="transmembrane region" description="Helical" evidence="1">
    <location>
        <begin position="195"/>
        <end position="216"/>
    </location>
</feature>
<gene>
    <name evidence="2" type="ORF">MTP08_01585</name>
</gene>
<keyword evidence="1" id="KW-0812">Transmembrane</keyword>
<evidence type="ECO:0008006" key="4">
    <source>
        <dbReference type="Google" id="ProtNLM"/>
    </source>
</evidence>
<feature type="transmembrane region" description="Helical" evidence="1">
    <location>
        <begin position="83"/>
        <end position="103"/>
    </location>
</feature>
<feature type="transmembrane region" description="Helical" evidence="1">
    <location>
        <begin position="12"/>
        <end position="33"/>
    </location>
</feature>
<feature type="transmembrane region" description="Helical" evidence="1">
    <location>
        <begin position="152"/>
        <end position="183"/>
    </location>
</feature>
<name>A0ABY4BPH3_9FLAO</name>
<evidence type="ECO:0000256" key="1">
    <source>
        <dbReference type="SAM" id="Phobius"/>
    </source>
</evidence>
<keyword evidence="1" id="KW-0472">Membrane</keyword>
<dbReference type="EMBL" id="CP094529">
    <property type="protein sequence ID" value="UOE38500.1"/>
    <property type="molecule type" value="Genomic_DNA"/>
</dbReference>
<dbReference type="RefSeq" id="WP_243576774.1">
    <property type="nucleotide sequence ID" value="NZ_CP094529.1"/>
</dbReference>
<feature type="transmembrane region" description="Helical" evidence="1">
    <location>
        <begin position="354"/>
        <end position="371"/>
    </location>
</feature>
<feature type="transmembrane region" description="Helical" evidence="1">
    <location>
        <begin position="294"/>
        <end position="310"/>
    </location>
</feature>
<keyword evidence="1" id="KW-1133">Transmembrane helix</keyword>
<reference evidence="2 3" key="1">
    <citation type="submission" date="2022-03" db="EMBL/GenBank/DDBJ databases">
        <title>Chryseobacterium sp. isolated from the Andong Sikhe.</title>
        <authorList>
            <person name="Won M."/>
            <person name="Kim S.-J."/>
            <person name="Kwon S.-W."/>
        </authorList>
    </citation>
    <scope>NUCLEOTIDE SEQUENCE [LARGE SCALE GENOMIC DNA]</scope>
    <source>
        <strain evidence="2 3">ADR-1</strain>
    </source>
</reference>
<feature type="transmembrane region" description="Helical" evidence="1">
    <location>
        <begin position="240"/>
        <end position="263"/>
    </location>
</feature>
<feature type="transmembrane region" description="Helical" evidence="1">
    <location>
        <begin position="115"/>
        <end position="132"/>
    </location>
</feature>
<evidence type="ECO:0000313" key="3">
    <source>
        <dbReference type="Proteomes" id="UP000831068"/>
    </source>
</evidence>
<proteinExistence type="predicted"/>
<protein>
    <recommendedName>
        <fullName evidence="4">Glycosyltransferase RgtA/B/C/D-like domain-containing protein</fullName>
    </recommendedName>
</protein>
<evidence type="ECO:0000313" key="2">
    <source>
        <dbReference type="EMBL" id="UOE38500.1"/>
    </source>
</evidence>
<keyword evidence="3" id="KW-1185">Reference proteome</keyword>
<feature type="transmembrane region" description="Helical" evidence="1">
    <location>
        <begin position="317"/>
        <end position="348"/>
    </location>
</feature>
<sequence length="503" mass="59675">MNVINYTYPRKGFSIVLLILSFIYLAFISIYSINQFDLGYQLSMVERIKSGQLIYKDFDYVRPFFSIVFWDYLLKLIPVNSHYLILIARILVIIESFIICHIIQKLLFEKAKIQLTFFFLICFLHSFPIMPWHTIDGILFSLLALLFYKNKWFLSAIAFSILAAFTKQSFFIFGFVIGLMSIWKLYKGKNIEKKDIYIFIPTILFLIISIFQYRIFENLDYFFKQVFNTSSSSQFYESSVAVYFSNKTTTTIAFILFLALIYFIKIGRKIAEILLAIVFPLIIILPFFNQGVFLGIHSLFLILVILFWKYERENKFIFFILFLAWSSSISWGYNTPIFFILILLFKFIEKKSNLFVILWVTTLIGFFVYRIKFTYLTDSLLEVKHIVTNNTKSVSGLLISENDYFYILEAQQINKTYKNVIFLPGSPLLDLINFNFPNRASWEMDVEYPNWKSDFYKLKDNIIAVDNKQNYYKEGFYISSFTLESIKRKKIIKKTKYFTIYGN</sequence>